<organism evidence="4">
    <name type="scientific">Aphanomyces astaci</name>
    <name type="common">Crayfish plague agent</name>
    <dbReference type="NCBI Taxonomy" id="112090"/>
    <lineage>
        <taxon>Eukaryota</taxon>
        <taxon>Sar</taxon>
        <taxon>Stramenopiles</taxon>
        <taxon>Oomycota</taxon>
        <taxon>Saprolegniomycetes</taxon>
        <taxon>Saprolegniales</taxon>
        <taxon>Verrucalvaceae</taxon>
        <taxon>Aphanomyces</taxon>
    </lineage>
</organism>
<accession>W4H7J8</accession>
<dbReference type="OrthoDB" id="17410at2759"/>
<gene>
    <name evidence="4" type="ORF">H257_02226</name>
</gene>
<dbReference type="PROSITE" id="PS50294">
    <property type="entry name" value="WD_REPEATS_REGION"/>
    <property type="match status" value="2"/>
</dbReference>
<dbReference type="CDD" id="cd00200">
    <property type="entry name" value="WD40"/>
    <property type="match status" value="1"/>
</dbReference>
<dbReference type="PROSITE" id="PS50082">
    <property type="entry name" value="WD_REPEATS_2"/>
    <property type="match status" value="4"/>
</dbReference>
<dbReference type="GO" id="GO:0016593">
    <property type="term" value="C:Cdc73/Paf1 complex"/>
    <property type="evidence" value="ECO:0007669"/>
    <property type="project" value="TreeGrafter"/>
</dbReference>
<dbReference type="Pfam" id="PF00400">
    <property type="entry name" value="WD40"/>
    <property type="match status" value="4"/>
</dbReference>
<dbReference type="InterPro" id="IPR001680">
    <property type="entry name" value="WD40_rpt"/>
</dbReference>
<proteinExistence type="predicted"/>
<dbReference type="InterPro" id="IPR015943">
    <property type="entry name" value="WD40/YVTN_repeat-like_dom_sf"/>
</dbReference>
<dbReference type="InterPro" id="IPR036322">
    <property type="entry name" value="WD40_repeat_dom_sf"/>
</dbReference>
<dbReference type="PANTHER" id="PTHR44090:SF1">
    <property type="entry name" value="SUPERKILLER COMPLEX PROTEIN 8"/>
    <property type="match status" value="1"/>
</dbReference>
<feature type="repeat" description="WD" evidence="3">
    <location>
        <begin position="182"/>
        <end position="223"/>
    </location>
</feature>
<dbReference type="GeneID" id="20804222"/>
<feature type="repeat" description="WD" evidence="3">
    <location>
        <begin position="284"/>
        <end position="319"/>
    </location>
</feature>
<feature type="repeat" description="WD" evidence="3">
    <location>
        <begin position="9"/>
        <end position="49"/>
    </location>
</feature>
<sequence>MYRASSKVTSAHNDGVWSTFWTSRDQILSGSVDEVVKSWDASSLEESQSLSVVKQYPGHVLGTISVVATKDGRRAATSSLDCQVRILNLETGGVEKTIDTGAGETWQIAYDPTDKFLVSGSQQGKVNIINIEQEKIVQSIAANGKFIVSVAYSPDGKLVACGGFDGVVAIFDVETGAEVQKYHDRTKPVRSVAFSPDGSFLLAASDDMHVKIYDITQKSMVGSVSGHISWILNVACSPDRKQFATAYDRFPRGLVPRHDNDWRRGGDRKVKIWDLAAKNCLYTFECHTDQVWSVAYNSTGTRLVSGGDDALLQIYEIAT</sequence>
<dbReference type="PANTHER" id="PTHR44090">
    <property type="entry name" value="WD REPEAT-CONTAINING PROTEIN 61"/>
    <property type="match status" value="1"/>
</dbReference>
<evidence type="ECO:0000256" key="1">
    <source>
        <dbReference type="ARBA" id="ARBA00022574"/>
    </source>
</evidence>
<dbReference type="RefSeq" id="XP_009824074.1">
    <property type="nucleotide sequence ID" value="XM_009825772.1"/>
</dbReference>
<name>W4H7J8_APHAT</name>
<dbReference type="InterPro" id="IPR019775">
    <property type="entry name" value="WD40_repeat_CS"/>
</dbReference>
<feature type="repeat" description="WD" evidence="3">
    <location>
        <begin position="140"/>
        <end position="181"/>
    </location>
</feature>
<dbReference type="VEuPathDB" id="FungiDB:H257_02226"/>
<dbReference type="EMBL" id="KI913116">
    <property type="protein sequence ID" value="ETV87274.1"/>
    <property type="molecule type" value="Genomic_DNA"/>
</dbReference>
<keyword evidence="2" id="KW-0677">Repeat</keyword>
<dbReference type="PROSITE" id="PS00678">
    <property type="entry name" value="WD_REPEATS_1"/>
    <property type="match status" value="1"/>
</dbReference>
<evidence type="ECO:0000313" key="4">
    <source>
        <dbReference type="EMBL" id="ETV87274.1"/>
    </source>
</evidence>
<dbReference type="SMART" id="SM00320">
    <property type="entry name" value="WD40"/>
    <property type="match status" value="7"/>
</dbReference>
<protein>
    <submittedName>
        <fullName evidence="4">Uncharacterized protein</fullName>
    </submittedName>
</protein>
<evidence type="ECO:0000256" key="3">
    <source>
        <dbReference type="PROSITE-ProRule" id="PRU00221"/>
    </source>
</evidence>
<dbReference type="AlphaFoldDB" id="W4H7J8"/>
<keyword evidence="1 3" id="KW-0853">WD repeat</keyword>
<dbReference type="InterPro" id="IPR051510">
    <property type="entry name" value="SKI8"/>
</dbReference>
<dbReference type="SUPFAM" id="SSF50978">
    <property type="entry name" value="WD40 repeat-like"/>
    <property type="match status" value="1"/>
</dbReference>
<reference evidence="4" key="1">
    <citation type="submission" date="2013-12" db="EMBL/GenBank/DDBJ databases">
        <title>The Genome Sequence of Aphanomyces astaci APO3.</title>
        <authorList>
            <consortium name="The Broad Institute Genomics Platform"/>
            <person name="Russ C."/>
            <person name="Tyler B."/>
            <person name="van West P."/>
            <person name="Dieguez-Uribeondo J."/>
            <person name="Young S.K."/>
            <person name="Zeng Q."/>
            <person name="Gargeya S."/>
            <person name="Fitzgerald M."/>
            <person name="Abouelleil A."/>
            <person name="Alvarado L."/>
            <person name="Chapman S.B."/>
            <person name="Gainer-Dewar J."/>
            <person name="Goldberg J."/>
            <person name="Griggs A."/>
            <person name="Gujja S."/>
            <person name="Hansen M."/>
            <person name="Howarth C."/>
            <person name="Imamovic A."/>
            <person name="Ireland A."/>
            <person name="Larimer J."/>
            <person name="McCowan C."/>
            <person name="Murphy C."/>
            <person name="Pearson M."/>
            <person name="Poon T.W."/>
            <person name="Priest M."/>
            <person name="Roberts A."/>
            <person name="Saif S."/>
            <person name="Shea T."/>
            <person name="Sykes S."/>
            <person name="Wortman J."/>
            <person name="Nusbaum C."/>
            <person name="Birren B."/>
        </authorList>
    </citation>
    <scope>NUCLEOTIDE SEQUENCE [LARGE SCALE GENOMIC DNA]</scope>
    <source>
        <strain evidence="4">APO3</strain>
    </source>
</reference>
<dbReference type="Pfam" id="PF16819">
    <property type="entry name" value="DUF5074"/>
    <property type="match status" value="1"/>
</dbReference>
<evidence type="ECO:0000256" key="2">
    <source>
        <dbReference type="ARBA" id="ARBA00022737"/>
    </source>
</evidence>
<dbReference type="Gene3D" id="2.130.10.10">
    <property type="entry name" value="YVTN repeat-like/Quinoprotein amine dehydrogenase"/>
    <property type="match status" value="1"/>
</dbReference>
<dbReference type="InterPro" id="IPR031815">
    <property type="entry name" value="DUF5074"/>
</dbReference>